<organism evidence="2 3">
    <name type="scientific">Pieris macdunnoughi</name>
    <dbReference type="NCBI Taxonomy" id="345717"/>
    <lineage>
        <taxon>Eukaryota</taxon>
        <taxon>Metazoa</taxon>
        <taxon>Ecdysozoa</taxon>
        <taxon>Arthropoda</taxon>
        <taxon>Hexapoda</taxon>
        <taxon>Insecta</taxon>
        <taxon>Pterygota</taxon>
        <taxon>Neoptera</taxon>
        <taxon>Endopterygota</taxon>
        <taxon>Lepidoptera</taxon>
        <taxon>Glossata</taxon>
        <taxon>Ditrysia</taxon>
        <taxon>Papilionoidea</taxon>
        <taxon>Pieridae</taxon>
        <taxon>Pierinae</taxon>
        <taxon>Pieris</taxon>
    </lineage>
</organism>
<evidence type="ECO:0000313" key="2">
    <source>
        <dbReference type="EMBL" id="CAF4759302.1"/>
    </source>
</evidence>
<dbReference type="EMBL" id="CAJOBZ010000002">
    <property type="protein sequence ID" value="CAF4759302.1"/>
    <property type="molecule type" value="Genomic_DNA"/>
</dbReference>
<sequence>MKTLINASTERADEFSEYLKNQKSVTIHVECRKNYTRKCSIAAAIKRQHKEQEASTSTKSPPRTRARVGEIFTEAGAAFNKLAEMTMTLHPLAEQSTNAHAKTPTKRKTTDERISTHSGPTNQVTLNMLNAQENEMDVDDMGRDVKLEFESSTEEVVT</sequence>
<dbReference type="AlphaFoldDB" id="A0A821M064"/>
<feature type="region of interest" description="Disordered" evidence="1">
    <location>
        <begin position="91"/>
        <end position="122"/>
    </location>
</feature>
<comment type="caution">
    <text evidence="2">The sequence shown here is derived from an EMBL/GenBank/DDBJ whole genome shotgun (WGS) entry which is preliminary data.</text>
</comment>
<evidence type="ECO:0000256" key="1">
    <source>
        <dbReference type="SAM" id="MobiDB-lite"/>
    </source>
</evidence>
<protein>
    <submittedName>
        <fullName evidence="2">Uncharacterized protein</fullName>
    </submittedName>
</protein>
<reference evidence="2" key="1">
    <citation type="submission" date="2021-02" db="EMBL/GenBank/DDBJ databases">
        <authorList>
            <person name="Steward A R."/>
        </authorList>
    </citation>
    <scope>NUCLEOTIDE SEQUENCE</scope>
</reference>
<proteinExistence type="predicted"/>
<dbReference type="Proteomes" id="UP000663880">
    <property type="component" value="Unassembled WGS sequence"/>
</dbReference>
<dbReference type="OrthoDB" id="10021571at2759"/>
<evidence type="ECO:0000313" key="3">
    <source>
        <dbReference type="Proteomes" id="UP000663880"/>
    </source>
</evidence>
<accession>A0A821M064</accession>
<gene>
    <name evidence="2" type="ORF">PMACD_LOCUS1209</name>
</gene>
<name>A0A821M064_9NEOP</name>
<feature type="region of interest" description="Disordered" evidence="1">
    <location>
        <begin position="46"/>
        <end position="67"/>
    </location>
</feature>
<keyword evidence="3" id="KW-1185">Reference proteome</keyword>